<protein>
    <submittedName>
        <fullName evidence="1">Uncharacterized protein</fullName>
    </submittedName>
</protein>
<proteinExistence type="predicted"/>
<reference evidence="1 2" key="1">
    <citation type="submission" date="2023-03" db="EMBL/GenBank/DDBJ databases">
        <title>WGS of Gossypium arboreum.</title>
        <authorList>
            <person name="Yu D."/>
        </authorList>
    </citation>
    <scope>NUCLEOTIDE SEQUENCE [LARGE SCALE GENOMIC DNA]</scope>
    <source>
        <tissue evidence="1">Leaf</tissue>
    </source>
</reference>
<keyword evidence="2" id="KW-1185">Reference proteome</keyword>
<sequence length="59" mass="7077">MEEENLKVKESLLVMKYDPDFYEISSDIAQETWLVGGMKDPLSLKLKLEEMIILYYYPW</sequence>
<accession>A0ABR0QRG1</accession>
<dbReference type="EMBL" id="JARKNE010000002">
    <property type="protein sequence ID" value="KAK5841820.1"/>
    <property type="molecule type" value="Genomic_DNA"/>
</dbReference>
<comment type="caution">
    <text evidence="1">The sequence shown here is derived from an EMBL/GenBank/DDBJ whole genome shotgun (WGS) entry which is preliminary data.</text>
</comment>
<evidence type="ECO:0000313" key="2">
    <source>
        <dbReference type="Proteomes" id="UP001358586"/>
    </source>
</evidence>
<evidence type="ECO:0000313" key="1">
    <source>
        <dbReference type="EMBL" id="KAK5841820.1"/>
    </source>
</evidence>
<name>A0ABR0QRG1_GOSAR</name>
<organism evidence="1 2">
    <name type="scientific">Gossypium arboreum</name>
    <name type="common">Tree cotton</name>
    <name type="synonym">Gossypium nanking</name>
    <dbReference type="NCBI Taxonomy" id="29729"/>
    <lineage>
        <taxon>Eukaryota</taxon>
        <taxon>Viridiplantae</taxon>
        <taxon>Streptophyta</taxon>
        <taxon>Embryophyta</taxon>
        <taxon>Tracheophyta</taxon>
        <taxon>Spermatophyta</taxon>
        <taxon>Magnoliopsida</taxon>
        <taxon>eudicotyledons</taxon>
        <taxon>Gunneridae</taxon>
        <taxon>Pentapetalae</taxon>
        <taxon>rosids</taxon>
        <taxon>malvids</taxon>
        <taxon>Malvales</taxon>
        <taxon>Malvaceae</taxon>
        <taxon>Malvoideae</taxon>
        <taxon>Gossypium</taxon>
    </lineage>
</organism>
<gene>
    <name evidence="1" type="ORF">PVK06_004143</name>
</gene>
<dbReference type="Proteomes" id="UP001358586">
    <property type="component" value="Chromosome 2"/>
</dbReference>